<dbReference type="Proteomes" id="UP000218334">
    <property type="component" value="Unassembled WGS sequence"/>
</dbReference>
<name>A0A2H3BPR4_9AGAR</name>
<dbReference type="EMBL" id="KZ293440">
    <property type="protein sequence ID" value="PBK66557.1"/>
    <property type="molecule type" value="Genomic_DNA"/>
</dbReference>
<feature type="compositionally biased region" description="Polar residues" evidence="1">
    <location>
        <begin position="455"/>
        <end position="471"/>
    </location>
</feature>
<feature type="compositionally biased region" description="Acidic residues" evidence="1">
    <location>
        <begin position="303"/>
        <end position="317"/>
    </location>
</feature>
<dbReference type="STRING" id="1076256.A0A2H3BPR4"/>
<feature type="compositionally biased region" description="Basic and acidic residues" evidence="1">
    <location>
        <begin position="390"/>
        <end position="405"/>
    </location>
</feature>
<accession>A0A2H3BPR4</accession>
<feature type="region of interest" description="Disordered" evidence="1">
    <location>
        <begin position="303"/>
        <end position="443"/>
    </location>
</feature>
<feature type="region of interest" description="Disordered" evidence="1">
    <location>
        <begin position="455"/>
        <end position="479"/>
    </location>
</feature>
<organism evidence="2 3">
    <name type="scientific">Armillaria solidipes</name>
    <dbReference type="NCBI Taxonomy" id="1076256"/>
    <lineage>
        <taxon>Eukaryota</taxon>
        <taxon>Fungi</taxon>
        <taxon>Dikarya</taxon>
        <taxon>Basidiomycota</taxon>
        <taxon>Agaricomycotina</taxon>
        <taxon>Agaricomycetes</taxon>
        <taxon>Agaricomycetidae</taxon>
        <taxon>Agaricales</taxon>
        <taxon>Marasmiineae</taxon>
        <taxon>Physalacriaceae</taxon>
        <taxon>Armillaria</taxon>
    </lineage>
</organism>
<dbReference type="AlphaFoldDB" id="A0A2H3BPR4"/>
<feature type="compositionally biased region" description="Basic and acidic residues" evidence="1">
    <location>
        <begin position="373"/>
        <end position="382"/>
    </location>
</feature>
<keyword evidence="3" id="KW-1185">Reference proteome</keyword>
<proteinExistence type="predicted"/>
<feature type="compositionally biased region" description="Acidic residues" evidence="1">
    <location>
        <begin position="342"/>
        <end position="352"/>
    </location>
</feature>
<sequence>MTMGKGKCLKKEERQNMKGWVEGACAEILDKHIPGYSDAVECGYKAEEEFLRMVLAEYYHIVSWQLKDHEEPPRPWPFFDPAATYAPEELTEEEAREKSEVKEKTNKRIKQYLCYRVRKLNKKRLRITKPLKACQAYQEWMVENVDAIAAETKKQWEKAVLEGATGRPGVGVRMGVARNLFAELSEVQQAEWKVKAKETAEANKREYQNALKAPPSKDPWKHELCISGLPAFVAPILKGIHERTGLNIVMLVGGPIPKEGGEIGTMNEGDRKAAALPDIHGDVSLMPDNGLYMLDEDLPGLVENLDDVSDSSEDDDNGNQKKRAKGGGDMMGKRKKGKEKENEESDTSDQENDGDKSLGSMKGKPKLSAYEWTRLENIERIKNNPVLKTLNEEIRQIHEERDPSRPKPKSRAKKPYDTPSRRSGRLGTGGSDVVTSSSATGQPDLTINYTVAMTNSTAQSSEKTSPATNPVTMDDSAPTPIAATFKASNSDYMEIRLNQELNPRS</sequence>
<feature type="compositionally biased region" description="Low complexity" evidence="1">
    <location>
        <begin position="431"/>
        <end position="441"/>
    </location>
</feature>
<protein>
    <submittedName>
        <fullName evidence="2">Uncharacterized protein</fullName>
    </submittedName>
</protein>
<reference evidence="3" key="1">
    <citation type="journal article" date="2017" name="Nat. Ecol. Evol.">
        <title>Genome expansion and lineage-specific genetic innovations in the forest pathogenic fungi Armillaria.</title>
        <authorList>
            <person name="Sipos G."/>
            <person name="Prasanna A.N."/>
            <person name="Walter M.C."/>
            <person name="O'Connor E."/>
            <person name="Balint B."/>
            <person name="Krizsan K."/>
            <person name="Kiss B."/>
            <person name="Hess J."/>
            <person name="Varga T."/>
            <person name="Slot J."/>
            <person name="Riley R."/>
            <person name="Boka B."/>
            <person name="Rigling D."/>
            <person name="Barry K."/>
            <person name="Lee J."/>
            <person name="Mihaltcheva S."/>
            <person name="LaButti K."/>
            <person name="Lipzen A."/>
            <person name="Waldron R."/>
            <person name="Moloney N.M."/>
            <person name="Sperisen C."/>
            <person name="Kredics L."/>
            <person name="Vagvoelgyi C."/>
            <person name="Patrignani A."/>
            <person name="Fitzpatrick D."/>
            <person name="Nagy I."/>
            <person name="Doyle S."/>
            <person name="Anderson J.B."/>
            <person name="Grigoriev I.V."/>
            <person name="Gueldener U."/>
            <person name="Muensterkoetter M."/>
            <person name="Nagy L.G."/>
        </authorList>
    </citation>
    <scope>NUCLEOTIDE SEQUENCE [LARGE SCALE GENOMIC DNA]</scope>
    <source>
        <strain evidence="3">28-4</strain>
    </source>
</reference>
<evidence type="ECO:0000313" key="2">
    <source>
        <dbReference type="EMBL" id="PBK66557.1"/>
    </source>
</evidence>
<evidence type="ECO:0000313" key="3">
    <source>
        <dbReference type="Proteomes" id="UP000218334"/>
    </source>
</evidence>
<gene>
    <name evidence="2" type="ORF">ARMSODRAFT_977471</name>
</gene>
<evidence type="ECO:0000256" key="1">
    <source>
        <dbReference type="SAM" id="MobiDB-lite"/>
    </source>
</evidence>